<organism evidence="6 7">
    <name type="scientific">Protea cynaroides</name>
    <dbReference type="NCBI Taxonomy" id="273540"/>
    <lineage>
        <taxon>Eukaryota</taxon>
        <taxon>Viridiplantae</taxon>
        <taxon>Streptophyta</taxon>
        <taxon>Embryophyta</taxon>
        <taxon>Tracheophyta</taxon>
        <taxon>Spermatophyta</taxon>
        <taxon>Magnoliopsida</taxon>
        <taxon>Proteales</taxon>
        <taxon>Proteaceae</taxon>
        <taxon>Protea</taxon>
    </lineage>
</organism>
<comment type="similarity">
    <text evidence="1">Belongs to the carotenoid oxygenase family.</text>
</comment>
<feature type="binding site" evidence="5">
    <location>
        <position position="331"/>
    </location>
    <ligand>
        <name>Fe cation</name>
        <dbReference type="ChEBI" id="CHEBI:24875"/>
        <note>catalytic</note>
    </ligand>
</feature>
<dbReference type="InterPro" id="IPR004294">
    <property type="entry name" value="Carotenoid_Oase"/>
</dbReference>
<evidence type="ECO:0000256" key="1">
    <source>
        <dbReference type="ARBA" id="ARBA00006787"/>
    </source>
</evidence>
<keyword evidence="7" id="KW-1185">Reference proteome</keyword>
<protein>
    <submittedName>
        <fullName evidence="6">Uncharacterized protein</fullName>
    </submittedName>
</protein>
<evidence type="ECO:0000256" key="3">
    <source>
        <dbReference type="ARBA" id="ARBA00022964"/>
    </source>
</evidence>
<dbReference type="OrthoDB" id="1069523at2759"/>
<dbReference type="Pfam" id="PF03055">
    <property type="entry name" value="RPE65"/>
    <property type="match status" value="1"/>
</dbReference>
<dbReference type="GO" id="GO:0010436">
    <property type="term" value="F:carotenoid dioxygenase activity"/>
    <property type="evidence" value="ECO:0007669"/>
    <property type="project" value="TreeGrafter"/>
</dbReference>
<dbReference type="AlphaFoldDB" id="A0A9Q0JU68"/>
<feature type="binding site" evidence="5">
    <location>
        <position position="282"/>
    </location>
    <ligand>
        <name>Fe cation</name>
        <dbReference type="ChEBI" id="CHEBI:24875"/>
        <note>catalytic</note>
    </ligand>
</feature>
<dbReference type="PANTHER" id="PTHR10543">
    <property type="entry name" value="BETA-CAROTENE DIOXYGENASE"/>
    <property type="match status" value="1"/>
</dbReference>
<feature type="binding site" evidence="5">
    <location>
        <position position="580"/>
    </location>
    <ligand>
        <name>Fe cation</name>
        <dbReference type="ChEBI" id="CHEBI:24875"/>
        <note>catalytic</note>
    </ligand>
</feature>
<comment type="caution">
    <text evidence="6">The sequence shown here is derived from an EMBL/GenBank/DDBJ whole genome shotgun (WGS) entry which is preliminary data.</text>
</comment>
<dbReference type="EMBL" id="JAMYWD010000012">
    <property type="protein sequence ID" value="KAJ4950373.1"/>
    <property type="molecule type" value="Genomic_DNA"/>
</dbReference>
<evidence type="ECO:0000256" key="4">
    <source>
        <dbReference type="ARBA" id="ARBA00023004"/>
    </source>
</evidence>
<dbReference type="GO" id="GO:0046872">
    <property type="term" value="F:metal ion binding"/>
    <property type="evidence" value="ECO:0007669"/>
    <property type="project" value="UniProtKB-KW"/>
</dbReference>
<evidence type="ECO:0000313" key="7">
    <source>
        <dbReference type="Proteomes" id="UP001141806"/>
    </source>
</evidence>
<gene>
    <name evidence="6" type="ORF">NE237_027205</name>
</gene>
<dbReference type="GO" id="GO:0009570">
    <property type="term" value="C:chloroplast stroma"/>
    <property type="evidence" value="ECO:0007669"/>
    <property type="project" value="TreeGrafter"/>
</dbReference>
<evidence type="ECO:0000313" key="6">
    <source>
        <dbReference type="EMBL" id="KAJ4950373.1"/>
    </source>
</evidence>
<dbReference type="GO" id="GO:0016121">
    <property type="term" value="P:carotene catabolic process"/>
    <property type="evidence" value="ECO:0007669"/>
    <property type="project" value="TreeGrafter"/>
</dbReference>
<dbReference type="PANTHER" id="PTHR10543:SF46">
    <property type="entry name" value="CAROTENOID CLEAVAGE DIOXYGENASE 4, CHLOROPLASTIC-RELATED"/>
    <property type="match status" value="1"/>
</dbReference>
<keyword evidence="2 5" id="KW-0479">Metal-binding</keyword>
<reference evidence="6" key="1">
    <citation type="journal article" date="2023" name="Plant J.">
        <title>The genome of the king protea, Protea cynaroides.</title>
        <authorList>
            <person name="Chang J."/>
            <person name="Duong T.A."/>
            <person name="Schoeman C."/>
            <person name="Ma X."/>
            <person name="Roodt D."/>
            <person name="Barker N."/>
            <person name="Li Z."/>
            <person name="Van de Peer Y."/>
            <person name="Mizrachi E."/>
        </authorList>
    </citation>
    <scope>NUCLEOTIDE SEQUENCE</scope>
    <source>
        <tissue evidence="6">Young leaves</tissue>
    </source>
</reference>
<sequence>MDALSPLNSSLHDPRFISSTVNKPKTIPYPQTPSFHASVRNEEKPHQQISSIKDITTKARTTLVSTPTAIRRAEPNLLTTLFNTLDYFINNFIDPPLRPSVDPRYVLSGNFSPVDELPPTDCPVILGHLPSCLDGAYIRNGPNPQYLPRGPYHSFDGDGMLHSLRISGGRATFCSRYVKTYRYYVERNAGTPLFPNLFSGFHGLTATLARSLLWAARVLAGSFNPVRGIGVANTSLAFFGNRLFALCESDLPYAVRLTPEGDIETIGRHDFDGKLFQSMTAHPKTDPETGETFAFRCGLVRPLLILFRFNLDGSKQLDVPVFSMIRQSLIHDFAITKKYAIFPDIQIGMNPLEMIFGGKSLVGYVPKKIPRIGVIPRYAKDDSEMRWFEVAGLNMMHAINAWDEEEDVIVLIGANIISMQHMLERTDLVHGSVEKVRIDLRTGIVTRFPVSARNMEFGVINPGYLGKKTRYSYLGIGDPLPKISGVVKLDLSGSEHKERTIACRMFGEGCYGGEPFFVAKSREPGNSEVNVEAEDDGYVVTYMHNEITGESRFLVMDAKSPSLEIVAAVMLPRRVPYGFHGIFVGESDLQKVQPEACLDLSPRGSLSPILDKRAPVLSFAEVVKKGSLSSVPCAANSKEGAEKEKFWIAKPRAPSYSDVDGAEEGKEA</sequence>
<accession>A0A9Q0JU68</accession>
<feature type="binding site" evidence="5">
    <location>
        <position position="397"/>
    </location>
    <ligand>
        <name>Fe cation</name>
        <dbReference type="ChEBI" id="CHEBI:24875"/>
        <note>catalytic</note>
    </ligand>
</feature>
<dbReference type="Proteomes" id="UP001141806">
    <property type="component" value="Unassembled WGS sequence"/>
</dbReference>
<keyword evidence="3" id="KW-0560">Oxidoreductase</keyword>
<proteinExistence type="inferred from homology"/>
<name>A0A9Q0JU68_9MAGN</name>
<evidence type="ECO:0000256" key="2">
    <source>
        <dbReference type="ARBA" id="ARBA00022723"/>
    </source>
</evidence>
<evidence type="ECO:0000256" key="5">
    <source>
        <dbReference type="PIRSR" id="PIRSR604294-1"/>
    </source>
</evidence>
<keyword evidence="3" id="KW-0223">Dioxygenase</keyword>
<keyword evidence="4 5" id="KW-0408">Iron</keyword>
<comment type="cofactor">
    <cofactor evidence="5">
        <name>Fe(2+)</name>
        <dbReference type="ChEBI" id="CHEBI:29033"/>
    </cofactor>
    <text evidence="5">Binds 1 Fe(2+) ion per subunit.</text>
</comment>